<dbReference type="GeneID" id="112688529"/>
<protein>
    <submittedName>
        <fullName evidence="2">Uncharacterized protein LOC112688529</fullName>
    </submittedName>
</protein>
<evidence type="ECO:0000313" key="1">
    <source>
        <dbReference type="Proteomes" id="UP000694846"/>
    </source>
</evidence>
<dbReference type="InterPro" id="IPR039584">
    <property type="entry name" value="HSF2BP"/>
</dbReference>
<dbReference type="Proteomes" id="UP000694846">
    <property type="component" value="Unplaced"/>
</dbReference>
<organism evidence="1 2">
    <name type="scientific">Sipha flava</name>
    <name type="common">yellow sugarcane aphid</name>
    <dbReference type="NCBI Taxonomy" id="143950"/>
    <lineage>
        <taxon>Eukaryota</taxon>
        <taxon>Metazoa</taxon>
        <taxon>Ecdysozoa</taxon>
        <taxon>Arthropoda</taxon>
        <taxon>Hexapoda</taxon>
        <taxon>Insecta</taxon>
        <taxon>Pterygota</taxon>
        <taxon>Neoptera</taxon>
        <taxon>Paraneoptera</taxon>
        <taxon>Hemiptera</taxon>
        <taxon>Sternorrhyncha</taxon>
        <taxon>Aphidomorpha</taxon>
        <taxon>Aphidoidea</taxon>
        <taxon>Aphididae</taxon>
        <taxon>Sipha</taxon>
    </lineage>
</organism>
<dbReference type="PANTHER" id="PTHR15434:SF2">
    <property type="entry name" value="HEAT SHOCK FACTOR 2-BINDING PROTEIN"/>
    <property type="match status" value="1"/>
</dbReference>
<name>A0A8B8G3M9_9HEMI</name>
<reference evidence="2" key="1">
    <citation type="submission" date="2025-08" db="UniProtKB">
        <authorList>
            <consortium name="RefSeq"/>
        </authorList>
    </citation>
    <scope>IDENTIFICATION</scope>
    <source>
        <tissue evidence="2">Whole body</tissue>
    </source>
</reference>
<sequence length="366" mass="42111">MEKNTTKKPSLFSSFLHEIDNEKLGCDIPCYETSIRETCNSDEENATINLDNNLNDSNDKCEVMLKAFNDAFETIYGDNEVSCIQVQQLSEEFQSNCVHFKNMFEIKKTEIEQLKSKYTLMENESLATINKLQFQIAELKMQLKQQSTFCSNIGSTFGYYLWKATQMPAIVDMVLQKDKITKMAKLFTGILSSFVETYNNQMPPINTCETKFILNILGIVANLTTSKSGCHFFTQINDGINLVNHIVTLVLCTPYSLKHNLKKIAYAVLYNVSIQCNGHVLMENNKLIKTLDNDLKVTTYKDIDDTLLFSLKLLHSLTKNMNKSMCTIVRNEINLQEILKLTRYTETELTARKIYENVNFSIEKYY</sequence>
<feature type="non-terminal residue" evidence="2">
    <location>
        <position position="366"/>
    </location>
</feature>
<dbReference type="OrthoDB" id="10065854at2759"/>
<evidence type="ECO:0000313" key="2">
    <source>
        <dbReference type="RefSeq" id="XP_025417567.1"/>
    </source>
</evidence>
<dbReference type="GO" id="GO:0005829">
    <property type="term" value="C:cytosol"/>
    <property type="evidence" value="ECO:0007669"/>
    <property type="project" value="TreeGrafter"/>
</dbReference>
<dbReference type="AlphaFoldDB" id="A0A8B8G3M9"/>
<dbReference type="RefSeq" id="XP_025417567.1">
    <property type="nucleotide sequence ID" value="XM_025561782.1"/>
</dbReference>
<keyword evidence="1" id="KW-1185">Reference proteome</keyword>
<gene>
    <name evidence="2" type="primary">LOC112688529</name>
</gene>
<proteinExistence type="predicted"/>
<dbReference type="PANTHER" id="PTHR15434">
    <property type="entry name" value="HEAT SHOCK FACTOR 2-BINDING PROTEIN"/>
    <property type="match status" value="1"/>
</dbReference>
<accession>A0A8B8G3M9</accession>